<gene>
    <name evidence="2" type="ORF">EEL30_15690</name>
</gene>
<dbReference type="OrthoDB" id="2666938at2"/>
<evidence type="ECO:0000313" key="2">
    <source>
        <dbReference type="EMBL" id="QDX93610.1"/>
    </source>
</evidence>
<feature type="transmembrane region" description="Helical" evidence="1">
    <location>
        <begin position="12"/>
        <end position="35"/>
    </location>
</feature>
<dbReference type="AlphaFoldDB" id="A0A518V9D3"/>
<keyword evidence="1" id="KW-0812">Transmembrane</keyword>
<evidence type="ECO:0000256" key="1">
    <source>
        <dbReference type="SAM" id="Phobius"/>
    </source>
</evidence>
<evidence type="ECO:0000313" key="3">
    <source>
        <dbReference type="Proteomes" id="UP000319432"/>
    </source>
</evidence>
<feature type="transmembrane region" description="Helical" evidence="1">
    <location>
        <begin position="42"/>
        <end position="59"/>
    </location>
</feature>
<name>A0A518V9D3_BRELA</name>
<dbReference type="Proteomes" id="UP000319432">
    <property type="component" value="Chromosome"/>
</dbReference>
<protein>
    <submittedName>
        <fullName evidence="2">Uncharacterized protein</fullName>
    </submittedName>
</protein>
<keyword evidence="1" id="KW-0472">Membrane</keyword>
<keyword evidence="3" id="KW-1185">Reference proteome</keyword>
<sequence length="99" mass="10885">MEILSTVSNGGALFGVIAIGLLTILGLVLTVFCILDGESAGLALLVMSAFCGFAMYHATVDYVTPRYEVTITDMSRFDTDKYEIIQQRGKVFVVKEIRR</sequence>
<reference evidence="2 3" key="1">
    <citation type="submission" date="2018-11" db="EMBL/GenBank/DDBJ databases">
        <title>Phylogenetic determinants of toxin gene distribution in genomes of Brevibacillus laterosporus.</title>
        <authorList>
            <person name="Glare T.R."/>
            <person name="Durrant A."/>
            <person name="Berry C."/>
            <person name="Palma L."/>
            <person name="Ormskirk M."/>
            <person name="Cox M.O."/>
        </authorList>
    </citation>
    <scope>NUCLEOTIDE SEQUENCE [LARGE SCALE GENOMIC DNA]</scope>
    <source>
        <strain evidence="2 3">1821L</strain>
    </source>
</reference>
<dbReference type="EMBL" id="CP033464">
    <property type="protein sequence ID" value="QDX93610.1"/>
    <property type="molecule type" value="Genomic_DNA"/>
</dbReference>
<keyword evidence="1" id="KW-1133">Transmembrane helix</keyword>
<proteinExistence type="predicted"/>
<organism evidence="2 3">
    <name type="scientific">Brevibacillus laterosporus</name>
    <name type="common">Bacillus laterosporus</name>
    <dbReference type="NCBI Taxonomy" id="1465"/>
    <lineage>
        <taxon>Bacteria</taxon>
        <taxon>Bacillati</taxon>
        <taxon>Bacillota</taxon>
        <taxon>Bacilli</taxon>
        <taxon>Bacillales</taxon>
        <taxon>Paenibacillaceae</taxon>
        <taxon>Brevibacillus</taxon>
    </lineage>
</organism>
<accession>A0A518V9D3</accession>